<feature type="compositionally biased region" description="Low complexity" evidence="1">
    <location>
        <begin position="104"/>
        <end position="126"/>
    </location>
</feature>
<feature type="compositionally biased region" description="Low complexity" evidence="1">
    <location>
        <begin position="190"/>
        <end position="204"/>
    </location>
</feature>
<reference evidence="2" key="1">
    <citation type="journal article" date="2018" name="Nat. Commun.">
        <title>Diversity and evolution of the emerging Pandoraviridae family.</title>
        <authorList>
            <person name="Legendre M."/>
            <person name="Fabre E."/>
            <person name="Poirot O."/>
            <person name="Jeudy S."/>
            <person name="Lartigue A."/>
            <person name="Alempic J.M."/>
            <person name="Beucher L."/>
            <person name="Philippe N."/>
            <person name="Bertaux L."/>
            <person name="Christo-Foroux E."/>
            <person name="Labadie K."/>
            <person name="Coute Y."/>
            <person name="Abergel C."/>
            <person name="Claverie J.M."/>
        </authorList>
    </citation>
    <scope>NUCLEOTIDE SEQUENCE [LARGE SCALE GENOMIC DNA]</scope>
    <source>
        <strain evidence="2">Macleodensis</strain>
    </source>
</reference>
<feature type="compositionally biased region" description="Low complexity" evidence="1">
    <location>
        <begin position="228"/>
        <end position="272"/>
    </location>
</feature>
<feature type="compositionally biased region" description="Low complexity" evidence="1">
    <location>
        <begin position="289"/>
        <end position="306"/>
    </location>
</feature>
<feature type="region of interest" description="Disordered" evidence="1">
    <location>
        <begin position="161"/>
        <end position="306"/>
    </location>
</feature>
<feature type="compositionally biased region" description="Basic and acidic residues" evidence="1">
    <location>
        <begin position="273"/>
        <end position="288"/>
    </location>
</feature>
<accession>A0A2U7UEM7</accession>
<proteinExistence type="predicted"/>
<sequence>MAASAMLCALPDRYYARYRHDPRYRLAHAHASPLQHHGHQRRAAIGCVRIALKWVFDCFSAAQGCRGLDLYLEPTTASWVWHEVDILSHLDWTIGRFFVQTPVPTRSLSSTSSSTSTTTPFPSTLPAHNTSQLARLGSAAVAPNAVARTMSVVGACERRPLATVTQPHPSGPTRASRGHTADKSRSPVQSTPSSATSPGGPATGDHAAVSLIPRRRATRASAPRRPRPAYAVRPITEQPTTTTTTTAQPGHARAPVDARAPPPTASRLAASSESDRSARSRYENRTSAEARSMAPASARSTSASTGSVPRAVIQPLVLHVGM</sequence>
<evidence type="ECO:0000256" key="1">
    <source>
        <dbReference type="SAM" id="MobiDB-lite"/>
    </source>
</evidence>
<feature type="region of interest" description="Disordered" evidence="1">
    <location>
        <begin position="104"/>
        <end position="128"/>
    </location>
</feature>
<dbReference type="RefSeq" id="YP_009480914.1">
    <property type="nucleotide sequence ID" value="NC_037665.1"/>
</dbReference>
<dbReference type="KEGG" id="vg:36841373"/>
<dbReference type="Proteomes" id="UP000249758">
    <property type="component" value="Segment"/>
</dbReference>
<organism evidence="2">
    <name type="scientific">Pandoravirus macleodensis</name>
    <dbReference type="NCBI Taxonomy" id="2107707"/>
    <lineage>
        <taxon>Viruses</taxon>
        <taxon>Pandoravirus</taxon>
    </lineage>
</organism>
<evidence type="ECO:0000313" key="2">
    <source>
        <dbReference type="EMBL" id="AVK76918.1"/>
    </source>
</evidence>
<dbReference type="GeneID" id="36841373"/>
<feature type="compositionally biased region" description="Basic residues" evidence="1">
    <location>
        <begin position="213"/>
        <end position="227"/>
    </location>
</feature>
<dbReference type="EMBL" id="MG011691">
    <property type="protein sequence ID" value="AVK76918.1"/>
    <property type="molecule type" value="Genomic_DNA"/>
</dbReference>
<gene>
    <name evidence="2" type="ORF">pmac_cds_230</name>
</gene>
<protein>
    <submittedName>
        <fullName evidence="2">Uncharacterized protein</fullName>
    </submittedName>
</protein>
<name>A0A2U7UEM7_9VIRU</name>